<protein>
    <submittedName>
        <fullName evidence="2">Aldo/keto reductase</fullName>
    </submittedName>
</protein>
<dbReference type="InterPro" id="IPR053135">
    <property type="entry name" value="AKR2_Oxidoreductase"/>
</dbReference>
<organism evidence="2 3">
    <name type="scientific">Pseudomaricurvus hydrocarbonicus</name>
    <dbReference type="NCBI Taxonomy" id="1470433"/>
    <lineage>
        <taxon>Bacteria</taxon>
        <taxon>Pseudomonadati</taxon>
        <taxon>Pseudomonadota</taxon>
        <taxon>Gammaproteobacteria</taxon>
        <taxon>Cellvibrionales</taxon>
        <taxon>Cellvibrionaceae</taxon>
        <taxon>Pseudomaricurvus</taxon>
    </lineage>
</organism>
<name>A0A9E5JTG7_9GAMM</name>
<evidence type="ECO:0000259" key="1">
    <source>
        <dbReference type="Pfam" id="PF00248"/>
    </source>
</evidence>
<dbReference type="InterPro" id="IPR020471">
    <property type="entry name" value="AKR"/>
</dbReference>
<proteinExistence type="predicted"/>
<dbReference type="AlphaFoldDB" id="A0A9E5JTG7"/>
<dbReference type="EMBL" id="JAAONZ010000010">
    <property type="protein sequence ID" value="NHO66537.1"/>
    <property type="molecule type" value="Genomic_DNA"/>
</dbReference>
<dbReference type="PRINTS" id="PR00069">
    <property type="entry name" value="ALDKETRDTASE"/>
</dbReference>
<evidence type="ECO:0000313" key="2">
    <source>
        <dbReference type="EMBL" id="NHO66537.1"/>
    </source>
</evidence>
<dbReference type="PANTHER" id="PTHR43312">
    <property type="entry name" value="D-THREO-ALDOSE 1-DEHYDROGENASE"/>
    <property type="match status" value="1"/>
</dbReference>
<feature type="domain" description="NADP-dependent oxidoreductase" evidence="1">
    <location>
        <begin position="20"/>
        <end position="218"/>
    </location>
</feature>
<comment type="caution">
    <text evidence="2">The sequence shown here is derived from an EMBL/GenBank/DDBJ whole genome shotgun (WGS) entry which is preliminary data.</text>
</comment>
<dbReference type="RefSeq" id="WP_167187565.1">
    <property type="nucleotide sequence ID" value="NZ_JAAONZ010000010.1"/>
</dbReference>
<reference evidence="2" key="1">
    <citation type="submission" date="2020-03" db="EMBL/GenBank/DDBJ databases">
        <authorList>
            <person name="Guo F."/>
        </authorList>
    </citation>
    <scope>NUCLEOTIDE SEQUENCE</scope>
    <source>
        <strain evidence="2">JCM 30134</strain>
    </source>
</reference>
<dbReference type="GO" id="GO:0016491">
    <property type="term" value="F:oxidoreductase activity"/>
    <property type="evidence" value="ECO:0007669"/>
    <property type="project" value="InterPro"/>
</dbReference>
<keyword evidence="3" id="KW-1185">Reference proteome</keyword>
<dbReference type="Pfam" id="PF00248">
    <property type="entry name" value="Aldo_ket_red"/>
    <property type="match status" value="1"/>
</dbReference>
<dbReference type="PANTHER" id="PTHR43312:SF1">
    <property type="entry name" value="NADP-DEPENDENT OXIDOREDUCTASE DOMAIN-CONTAINING PROTEIN"/>
    <property type="match status" value="1"/>
</dbReference>
<dbReference type="SUPFAM" id="SSF51430">
    <property type="entry name" value="NAD(P)-linked oxidoreductase"/>
    <property type="match status" value="1"/>
</dbReference>
<dbReference type="CDD" id="cd19095">
    <property type="entry name" value="AKR_PA4992-like"/>
    <property type="match status" value="1"/>
</dbReference>
<evidence type="ECO:0000313" key="3">
    <source>
        <dbReference type="Proteomes" id="UP000787472"/>
    </source>
</evidence>
<dbReference type="Proteomes" id="UP000787472">
    <property type="component" value="Unassembled WGS sequence"/>
</dbReference>
<gene>
    <name evidence="2" type="ORF">G8770_13390</name>
</gene>
<dbReference type="InterPro" id="IPR036812">
    <property type="entry name" value="NAD(P)_OxRdtase_dom_sf"/>
</dbReference>
<sequence>MNSLFNFRHAIADTGIRVSPLGLGTVKFGRNQGVKYPSGFELPSDQDAANLIAQGKDLGINLIDTAPAYGTSEERLGPLLKGQRHDWIICSKVGEEFELGQSTFDFSAAHTRRSIERSLQRLQTDMIDLVLIHSDGNDLDIIDNGEALGELEKLKQEGLIRAFGMSTKTVAGGIEAAKRSDCVMVTYNLNQPEEKPVLDYCAQHHKGVLIKKALASGHIALDDSTDPIQASMDFLYAHPAVSSAIIGTINPRHLADNVSKALTTLNRLACADAKR</sequence>
<accession>A0A9E5JTG7</accession>
<dbReference type="InterPro" id="IPR023210">
    <property type="entry name" value="NADP_OxRdtase_dom"/>
</dbReference>
<dbReference type="Gene3D" id="3.20.20.100">
    <property type="entry name" value="NADP-dependent oxidoreductase domain"/>
    <property type="match status" value="1"/>
</dbReference>